<dbReference type="SUPFAM" id="SSF51126">
    <property type="entry name" value="Pectin lyase-like"/>
    <property type="match status" value="1"/>
</dbReference>
<protein>
    <submittedName>
        <fullName evidence="2">Ig group 2 domain-containingprotein</fullName>
    </submittedName>
</protein>
<comment type="caution">
    <text evidence="2">The sequence shown here is derived from an EMBL/GenBank/DDBJ whole genome shotgun (WGS) entry which is preliminary data.</text>
</comment>
<organism evidence="2 3">
    <name type="scientific">Purpureocillium lavendulum</name>
    <dbReference type="NCBI Taxonomy" id="1247861"/>
    <lineage>
        <taxon>Eukaryota</taxon>
        <taxon>Fungi</taxon>
        <taxon>Dikarya</taxon>
        <taxon>Ascomycota</taxon>
        <taxon>Pezizomycotina</taxon>
        <taxon>Sordariomycetes</taxon>
        <taxon>Hypocreomycetidae</taxon>
        <taxon>Hypocreales</taxon>
        <taxon>Ophiocordycipitaceae</taxon>
        <taxon>Purpureocillium</taxon>
    </lineage>
</organism>
<keyword evidence="1" id="KW-0732">Signal</keyword>
<feature type="chain" id="PRO_5044281624" evidence="1">
    <location>
        <begin position="21"/>
        <end position="485"/>
    </location>
</feature>
<dbReference type="SMART" id="SM00710">
    <property type="entry name" value="PbH1"/>
    <property type="match status" value="5"/>
</dbReference>
<accession>A0AB34G8P6</accession>
<feature type="signal peptide" evidence="1">
    <location>
        <begin position="1"/>
        <end position="20"/>
    </location>
</feature>
<sequence>MAPIRNALITVAALSGQALATNYYVDCSQSSAGSGTQSSPWNSVAQVNGPTFKAGDVIAFKAGTTCKGVVSPKGSGTASSAIQLTSYASGGSSTSNPIIDGNGASAAIALTNQDYWKISKLSVTNPASALAARQGIHATSSDGKTHKGITIDGNTVYNVAGQTNKATHSADFILSAGILVDVSNKGSRYDDVLVQNNNVHDCGGGGIKVRVGEMSNLGERAHVTKNNIDACGGDGILISYGNEPLIDYNVASNLGTGAYPWTGGNFAGMWVLGDHNPVISHNVVYGSIMSLFDSEAFDCDWGNTGNCTVEYNYSRDNAGGAFLNCDGCGTSGGANQIVRYNIFQNDCRMISTGNVPTLYFYQNVMYCADKNFEIAVPPNTHFTNNIFVGNNNSSLPARSGISWEWNVFQDVSRPSSNGIAGDPLFVNAGSGGNTLDSAAGYQLKKASPALHNGAVIANNGGRDYYGNAVSATEKPNRGAYEGSGV</sequence>
<evidence type="ECO:0000256" key="1">
    <source>
        <dbReference type="SAM" id="SignalP"/>
    </source>
</evidence>
<reference evidence="2" key="1">
    <citation type="submission" date="2023-01" db="EMBL/GenBank/DDBJ databases">
        <title>The growth and conidiation of Purpureocillium lavendulum are regulated by nitrogen source and histone H3K14 acetylation.</title>
        <authorList>
            <person name="Tang P."/>
            <person name="Han J."/>
            <person name="Zhang C."/>
            <person name="Tang P."/>
            <person name="Qi F."/>
            <person name="Zhang K."/>
            <person name="Liang L."/>
        </authorList>
    </citation>
    <scope>NUCLEOTIDE SEQUENCE</scope>
    <source>
        <strain evidence="2">YMF1.00683</strain>
    </source>
</reference>
<dbReference type="Gene3D" id="2.160.20.10">
    <property type="entry name" value="Single-stranded right-handed beta-helix, Pectin lyase-like"/>
    <property type="match status" value="1"/>
</dbReference>
<dbReference type="Proteomes" id="UP001163105">
    <property type="component" value="Unassembled WGS sequence"/>
</dbReference>
<proteinExistence type="predicted"/>
<dbReference type="InterPro" id="IPR006626">
    <property type="entry name" value="PbH1"/>
</dbReference>
<gene>
    <name evidence="2" type="ORF">O9K51_02061</name>
</gene>
<evidence type="ECO:0000313" key="3">
    <source>
        <dbReference type="Proteomes" id="UP001163105"/>
    </source>
</evidence>
<dbReference type="AlphaFoldDB" id="A0AB34G8P6"/>
<dbReference type="EMBL" id="JAQHRD010000001">
    <property type="protein sequence ID" value="KAJ6447286.1"/>
    <property type="molecule type" value="Genomic_DNA"/>
</dbReference>
<dbReference type="InterPro" id="IPR011050">
    <property type="entry name" value="Pectin_lyase_fold/virulence"/>
</dbReference>
<evidence type="ECO:0000313" key="2">
    <source>
        <dbReference type="EMBL" id="KAJ6447286.1"/>
    </source>
</evidence>
<name>A0AB34G8P6_9HYPO</name>
<dbReference type="InterPro" id="IPR012334">
    <property type="entry name" value="Pectin_lyas_fold"/>
</dbReference>
<keyword evidence="3" id="KW-1185">Reference proteome</keyword>